<accession>A0ABT0Y066</accession>
<organism evidence="1 2">
    <name type="scientific">Paractinoplanes hotanensis</name>
    <dbReference type="NCBI Taxonomy" id="2906497"/>
    <lineage>
        <taxon>Bacteria</taxon>
        <taxon>Bacillati</taxon>
        <taxon>Actinomycetota</taxon>
        <taxon>Actinomycetes</taxon>
        <taxon>Micromonosporales</taxon>
        <taxon>Micromonosporaceae</taxon>
        <taxon>Paractinoplanes</taxon>
    </lineage>
</organism>
<protein>
    <submittedName>
        <fullName evidence="1">Uncharacterized protein</fullName>
    </submittedName>
</protein>
<gene>
    <name evidence="1" type="ORF">LXN57_14210</name>
</gene>
<dbReference type="Proteomes" id="UP001523216">
    <property type="component" value="Unassembled WGS sequence"/>
</dbReference>
<proteinExistence type="predicted"/>
<evidence type="ECO:0000313" key="1">
    <source>
        <dbReference type="EMBL" id="MCM4078724.1"/>
    </source>
</evidence>
<reference evidence="1 2" key="1">
    <citation type="submission" date="2022-06" db="EMBL/GenBank/DDBJ databases">
        <title>Actinoplanes abujensis sp. nov., isolated from Nigerian arid soil.</title>
        <authorList>
            <person name="Ding P."/>
        </authorList>
    </citation>
    <scope>NUCLEOTIDE SEQUENCE [LARGE SCALE GENOMIC DNA]</scope>
    <source>
        <strain evidence="2">TRM88002</strain>
    </source>
</reference>
<evidence type="ECO:0000313" key="2">
    <source>
        <dbReference type="Proteomes" id="UP001523216"/>
    </source>
</evidence>
<dbReference type="RefSeq" id="WP_251798569.1">
    <property type="nucleotide sequence ID" value="NZ_JAMQOL010000017.1"/>
</dbReference>
<name>A0ABT0Y066_9ACTN</name>
<keyword evidence="2" id="KW-1185">Reference proteome</keyword>
<dbReference type="EMBL" id="JAMQOL010000017">
    <property type="protein sequence ID" value="MCM4078724.1"/>
    <property type="molecule type" value="Genomic_DNA"/>
</dbReference>
<comment type="caution">
    <text evidence="1">The sequence shown here is derived from an EMBL/GenBank/DDBJ whole genome shotgun (WGS) entry which is preliminary data.</text>
</comment>
<sequence>MTESLGADEDEDGVPDDIDRILVSQRLDDLRTMIAELERDLRIDRRPRFKDL</sequence>